<keyword evidence="2" id="KW-1185">Reference proteome</keyword>
<evidence type="ECO:0000313" key="2">
    <source>
        <dbReference type="Proteomes" id="UP000474296"/>
    </source>
</evidence>
<protein>
    <submittedName>
        <fullName evidence="1">Uncharacterized protein</fullName>
    </submittedName>
</protein>
<gene>
    <name evidence="1" type="ORF">GWK10_07345</name>
</gene>
<sequence length="119" mass="13581">MKIKRLKDPLFLLVVALSFFLGRESKELNLFNDNEPPHNANIRAVIPNNVDNSYFTIPLESIKDSVYRCGKSKVYHPTLKHGAFKICKSKVTKLTQEKAIEQGLRHCKCPGSKIKVKQK</sequence>
<dbReference type="AlphaFoldDB" id="A0A6M0CT92"/>
<evidence type="ECO:0000313" key="1">
    <source>
        <dbReference type="EMBL" id="NER17020.1"/>
    </source>
</evidence>
<comment type="caution">
    <text evidence="1">The sequence shown here is derived from an EMBL/GenBank/DDBJ whole genome shotgun (WGS) entry which is preliminary data.</text>
</comment>
<accession>A0A6M0CT92</accession>
<proteinExistence type="predicted"/>
<organism evidence="1 2">
    <name type="scientific">Spongiivirga citrea</name>
    <dbReference type="NCBI Taxonomy" id="1481457"/>
    <lineage>
        <taxon>Bacteria</taxon>
        <taxon>Pseudomonadati</taxon>
        <taxon>Bacteroidota</taxon>
        <taxon>Flavobacteriia</taxon>
        <taxon>Flavobacteriales</taxon>
        <taxon>Flavobacteriaceae</taxon>
        <taxon>Spongiivirga</taxon>
    </lineage>
</organism>
<reference evidence="1 2" key="1">
    <citation type="submission" date="2020-01" db="EMBL/GenBank/DDBJ databases">
        <title>Spongiivirga citrea KCTC 32990T.</title>
        <authorList>
            <person name="Wang G."/>
        </authorList>
    </citation>
    <scope>NUCLEOTIDE SEQUENCE [LARGE SCALE GENOMIC DNA]</scope>
    <source>
        <strain evidence="1 2">KCTC 32990</strain>
    </source>
</reference>
<name>A0A6M0CT92_9FLAO</name>
<dbReference type="EMBL" id="JAABOQ010000003">
    <property type="protein sequence ID" value="NER17020.1"/>
    <property type="molecule type" value="Genomic_DNA"/>
</dbReference>
<dbReference type="RefSeq" id="WP_164030991.1">
    <property type="nucleotide sequence ID" value="NZ_JAABOQ010000003.1"/>
</dbReference>
<dbReference type="Proteomes" id="UP000474296">
    <property type="component" value="Unassembled WGS sequence"/>
</dbReference>